<keyword evidence="3" id="KW-1185">Reference proteome</keyword>
<dbReference type="STRING" id="4072.A0A2G3ADZ7"/>
<evidence type="ECO:0000313" key="3">
    <source>
        <dbReference type="Proteomes" id="UP000222542"/>
    </source>
</evidence>
<dbReference type="AlphaFoldDB" id="A0A2G3ADZ7"/>
<proteinExistence type="predicted"/>
<gene>
    <name evidence="2" type="ORF">T459_00302</name>
</gene>
<dbReference type="Gramene" id="PHT92420">
    <property type="protein sequence ID" value="PHT92420"/>
    <property type="gene ID" value="T459_00302"/>
</dbReference>
<comment type="caution">
    <text evidence="2">The sequence shown here is derived from an EMBL/GenBank/DDBJ whole genome shotgun (WGS) entry which is preliminary data.</text>
</comment>
<sequence length="250" mass="26941">MTTPTDIVDSASQPLQHALGCPWTLRSEVSTKAAAVSLPPVPLRVSMSKNAPKLVPPPPVPPLGSTSDRPWLIPGYEEDEQRRTKLKLTPLSRLIAEKKTSGSSSQMHEPSHAVHTSGHTISLLFYLLCFELMQHLIELVPLFRELVHCLVNCFDEQKCSKSSSPPPVPAQVSMSKNAPKLVPPPGFSPRPVPVLVSMSKSAPKLVPPPGFPPPPVAVRVSMSKNVPKLVPPPPVPPLGSISARPWLIPG</sequence>
<accession>A0A2G3ADZ7</accession>
<evidence type="ECO:0000256" key="1">
    <source>
        <dbReference type="SAM" id="MobiDB-lite"/>
    </source>
</evidence>
<name>A0A2G3ADZ7_CAPAN</name>
<dbReference type="EMBL" id="AYRZ02000001">
    <property type="protein sequence ID" value="PHT92420.1"/>
    <property type="molecule type" value="Genomic_DNA"/>
</dbReference>
<reference evidence="2 3" key="1">
    <citation type="journal article" date="2014" name="Nat. Genet.">
        <title>Genome sequence of the hot pepper provides insights into the evolution of pungency in Capsicum species.</title>
        <authorList>
            <person name="Kim S."/>
            <person name="Park M."/>
            <person name="Yeom S.I."/>
            <person name="Kim Y.M."/>
            <person name="Lee J.M."/>
            <person name="Lee H.A."/>
            <person name="Seo E."/>
            <person name="Choi J."/>
            <person name="Cheong K."/>
            <person name="Kim K.T."/>
            <person name="Jung K."/>
            <person name="Lee G.W."/>
            <person name="Oh S.K."/>
            <person name="Bae C."/>
            <person name="Kim S.B."/>
            <person name="Lee H.Y."/>
            <person name="Kim S.Y."/>
            <person name="Kim M.S."/>
            <person name="Kang B.C."/>
            <person name="Jo Y.D."/>
            <person name="Yang H.B."/>
            <person name="Jeong H.J."/>
            <person name="Kang W.H."/>
            <person name="Kwon J.K."/>
            <person name="Shin C."/>
            <person name="Lim J.Y."/>
            <person name="Park J.H."/>
            <person name="Huh J.H."/>
            <person name="Kim J.S."/>
            <person name="Kim B.D."/>
            <person name="Cohen O."/>
            <person name="Paran I."/>
            <person name="Suh M.C."/>
            <person name="Lee S.B."/>
            <person name="Kim Y.K."/>
            <person name="Shin Y."/>
            <person name="Noh S.J."/>
            <person name="Park J."/>
            <person name="Seo Y.S."/>
            <person name="Kwon S.Y."/>
            <person name="Kim H.A."/>
            <person name="Park J.M."/>
            <person name="Kim H.J."/>
            <person name="Choi S.B."/>
            <person name="Bosland P.W."/>
            <person name="Reeves G."/>
            <person name="Jo S.H."/>
            <person name="Lee B.W."/>
            <person name="Cho H.T."/>
            <person name="Choi H.S."/>
            <person name="Lee M.S."/>
            <person name="Yu Y."/>
            <person name="Do Choi Y."/>
            <person name="Park B.S."/>
            <person name="van Deynze A."/>
            <person name="Ashrafi H."/>
            <person name="Hill T."/>
            <person name="Kim W.T."/>
            <person name="Pai H.S."/>
            <person name="Ahn H.K."/>
            <person name="Yeam I."/>
            <person name="Giovannoni J.J."/>
            <person name="Rose J.K."/>
            <person name="Sorensen I."/>
            <person name="Lee S.J."/>
            <person name="Kim R.W."/>
            <person name="Choi I.Y."/>
            <person name="Choi B.S."/>
            <person name="Lim J.S."/>
            <person name="Lee Y.H."/>
            <person name="Choi D."/>
        </authorList>
    </citation>
    <scope>NUCLEOTIDE SEQUENCE [LARGE SCALE GENOMIC DNA]</scope>
    <source>
        <strain evidence="3">cv. CM334</strain>
    </source>
</reference>
<feature type="region of interest" description="Disordered" evidence="1">
    <location>
        <begin position="50"/>
        <end position="72"/>
    </location>
</feature>
<dbReference type="Proteomes" id="UP000222542">
    <property type="component" value="Unassembled WGS sequence"/>
</dbReference>
<feature type="region of interest" description="Disordered" evidence="1">
    <location>
        <begin position="159"/>
        <end position="184"/>
    </location>
</feature>
<evidence type="ECO:0000313" key="2">
    <source>
        <dbReference type="EMBL" id="PHT92420.1"/>
    </source>
</evidence>
<organism evidence="2 3">
    <name type="scientific">Capsicum annuum</name>
    <name type="common">Capsicum pepper</name>
    <dbReference type="NCBI Taxonomy" id="4072"/>
    <lineage>
        <taxon>Eukaryota</taxon>
        <taxon>Viridiplantae</taxon>
        <taxon>Streptophyta</taxon>
        <taxon>Embryophyta</taxon>
        <taxon>Tracheophyta</taxon>
        <taxon>Spermatophyta</taxon>
        <taxon>Magnoliopsida</taxon>
        <taxon>eudicotyledons</taxon>
        <taxon>Gunneridae</taxon>
        <taxon>Pentapetalae</taxon>
        <taxon>asterids</taxon>
        <taxon>lamiids</taxon>
        <taxon>Solanales</taxon>
        <taxon>Solanaceae</taxon>
        <taxon>Solanoideae</taxon>
        <taxon>Capsiceae</taxon>
        <taxon>Capsicum</taxon>
    </lineage>
</organism>
<reference evidence="2 3" key="2">
    <citation type="journal article" date="2017" name="Genome Biol.">
        <title>New reference genome sequences of hot pepper reveal the massive evolution of plant disease-resistance genes by retroduplication.</title>
        <authorList>
            <person name="Kim S."/>
            <person name="Park J."/>
            <person name="Yeom S.I."/>
            <person name="Kim Y.M."/>
            <person name="Seo E."/>
            <person name="Kim K.T."/>
            <person name="Kim M.S."/>
            <person name="Lee J.M."/>
            <person name="Cheong K."/>
            <person name="Shin H.S."/>
            <person name="Kim S.B."/>
            <person name="Han K."/>
            <person name="Lee J."/>
            <person name="Park M."/>
            <person name="Lee H.A."/>
            <person name="Lee H.Y."/>
            <person name="Lee Y."/>
            <person name="Oh S."/>
            <person name="Lee J.H."/>
            <person name="Choi E."/>
            <person name="Choi E."/>
            <person name="Lee S.E."/>
            <person name="Jeon J."/>
            <person name="Kim H."/>
            <person name="Choi G."/>
            <person name="Song H."/>
            <person name="Lee J."/>
            <person name="Lee S.C."/>
            <person name="Kwon J.K."/>
            <person name="Lee H.Y."/>
            <person name="Koo N."/>
            <person name="Hong Y."/>
            <person name="Kim R.W."/>
            <person name="Kang W.H."/>
            <person name="Huh J.H."/>
            <person name="Kang B.C."/>
            <person name="Yang T.J."/>
            <person name="Lee Y.H."/>
            <person name="Bennetzen J.L."/>
            <person name="Choi D."/>
        </authorList>
    </citation>
    <scope>NUCLEOTIDE SEQUENCE [LARGE SCALE GENOMIC DNA]</scope>
    <source>
        <strain evidence="3">cv. CM334</strain>
    </source>
</reference>
<protein>
    <submittedName>
        <fullName evidence="2">Uncharacterized protein</fullName>
    </submittedName>
</protein>